<feature type="signal peptide" evidence="2">
    <location>
        <begin position="1"/>
        <end position="19"/>
    </location>
</feature>
<accession>A0A7V8SVT5</accession>
<evidence type="ECO:0000313" key="4">
    <source>
        <dbReference type="Proteomes" id="UP000567293"/>
    </source>
</evidence>
<dbReference type="EMBL" id="JACDQQ010000424">
    <property type="protein sequence ID" value="MBA0084209.1"/>
    <property type="molecule type" value="Genomic_DNA"/>
</dbReference>
<feature type="region of interest" description="Disordered" evidence="1">
    <location>
        <begin position="20"/>
        <end position="45"/>
    </location>
</feature>
<keyword evidence="2" id="KW-0732">Signal</keyword>
<comment type="caution">
    <text evidence="3">The sequence shown here is derived from an EMBL/GenBank/DDBJ whole genome shotgun (WGS) entry which is preliminary data.</text>
</comment>
<dbReference type="SUPFAM" id="SSF49464">
    <property type="entry name" value="Carboxypeptidase regulatory domain-like"/>
    <property type="match status" value="1"/>
</dbReference>
<keyword evidence="4" id="KW-1185">Reference proteome</keyword>
<dbReference type="AlphaFoldDB" id="A0A7V8SVT5"/>
<feature type="chain" id="PRO_5030668472" evidence="2">
    <location>
        <begin position="20"/>
        <end position="117"/>
    </location>
</feature>
<dbReference type="Pfam" id="PF13620">
    <property type="entry name" value="CarboxypepD_reg"/>
    <property type="match status" value="1"/>
</dbReference>
<protein>
    <submittedName>
        <fullName evidence="3">Carboxypeptidase regulatory-like domain-containing protein</fullName>
    </submittedName>
</protein>
<organism evidence="3 4">
    <name type="scientific">Candidatus Acidiferrum panamense</name>
    <dbReference type="NCBI Taxonomy" id="2741543"/>
    <lineage>
        <taxon>Bacteria</taxon>
        <taxon>Pseudomonadati</taxon>
        <taxon>Acidobacteriota</taxon>
        <taxon>Terriglobia</taxon>
        <taxon>Candidatus Acidiferrales</taxon>
        <taxon>Candidatus Acidiferrum</taxon>
    </lineage>
</organism>
<evidence type="ECO:0000313" key="3">
    <source>
        <dbReference type="EMBL" id="MBA0084209.1"/>
    </source>
</evidence>
<dbReference type="Gene3D" id="2.60.40.1120">
    <property type="entry name" value="Carboxypeptidase-like, regulatory domain"/>
    <property type="match status" value="1"/>
</dbReference>
<feature type="compositionally biased region" description="Polar residues" evidence="1">
    <location>
        <begin position="31"/>
        <end position="42"/>
    </location>
</feature>
<dbReference type="GO" id="GO:0004180">
    <property type="term" value="F:carboxypeptidase activity"/>
    <property type="evidence" value="ECO:0007669"/>
    <property type="project" value="UniProtKB-KW"/>
</dbReference>
<proteinExistence type="predicted"/>
<sequence>MIRTFLALVLIACVPLAVAQKKNKGDDQRNTRGVQGMVTSPEDTPVDGAVVQLKNTKTLQIRSFITKQDGLYYFHGLSTDIDYELKADYQGASSPSKTLSSFDSRKEAVMNLKLNKK</sequence>
<dbReference type="InterPro" id="IPR008969">
    <property type="entry name" value="CarboxyPept-like_regulatory"/>
</dbReference>
<evidence type="ECO:0000256" key="1">
    <source>
        <dbReference type="SAM" id="MobiDB-lite"/>
    </source>
</evidence>
<gene>
    <name evidence="3" type="ORF">HRJ53_04370</name>
</gene>
<dbReference type="Proteomes" id="UP000567293">
    <property type="component" value="Unassembled WGS sequence"/>
</dbReference>
<reference evidence="3" key="1">
    <citation type="submission" date="2020-06" db="EMBL/GenBank/DDBJ databases">
        <title>Legume-microbial interactions unlock mineral nutrients during tropical forest succession.</title>
        <authorList>
            <person name="Epihov D.Z."/>
        </authorList>
    </citation>
    <scope>NUCLEOTIDE SEQUENCE [LARGE SCALE GENOMIC DNA]</scope>
    <source>
        <strain evidence="3">Pan2503</strain>
    </source>
</reference>
<name>A0A7V8SVT5_9BACT</name>
<evidence type="ECO:0000256" key="2">
    <source>
        <dbReference type="SAM" id="SignalP"/>
    </source>
</evidence>